<sequence>MSTKTISRLAAIAATIGIAGIPLTITAPANAITKPEPGVTANVQPPSTRTADSGFNLDLAQIGAGTLGGIAITGAGLAAVGRLRRHKATL</sequence>
<evidence type="ECO:0000256" key="2">
    <source>
        <dbReference type="SAM" id="SignalP"/>
    </source>
</evidence>
<protein>
    <recommendedName>
        <fullName evidence="5">LPXTG cell wall anchor domain-containing protein</fullName>
    </recommendedName>
</protein>
<evidence type="ECO:0000256" key="1">
    <source>
        <dbReference type="SAM" id="Phobius"/>
    </source>
</evidence>
<reference evidence="3 4" key="1">
    <citation type="submission" date="2019-02" db="EMBL/GenBank/DDBJ databases">
        <title>Kribbella capetownensis sp. nov. and Kribbella speibonae sp. nov., isolated from soil.</title>
        <authorList>
            <person name="Curtis S.M."/>
            <person name="Norton I."/>
            <person name="Everest G.J."/>
            <person name="Meyers P.R."/>
        </authorList>
    </citation>
    <scope>NUCLEOTIDE SEQUENCE [LARGE SCALE GENOMIC DNA]</scope>
    <source>
        <strain evidence="3 4">KCTC 29219</strain>
    </source>
</reference>
<feature type="chain" id="PRO_5020268915" description="LPXTG cell wall anchor domain-containing protein" evidence="2">
    <location>
        <begin position="32"/>
        <end position="90"/>
    </location>
</feature>
<keyword evidence="1" id="KW-0812">Transmembrane</keyword>
<comment type="caution">
    <text evidence="3">The sequence shown here is derived from an EMBL/GenBank/DDBJ whole genome shotgun (WGS) entry which is preliminary data.</text>
</comment>
<keyword evidence="4" id="KW-1185">Reference proteome</keyword>
<proteinExistence type="predicted"/>
<gene>
    <name evidence="3" type="ORF">E0H45_34635</name>
</gene>
<dbReference type="AlphaFoldDB" id="A0A4R0H962"/>
<dbReference type="Proteomes" id="UP000292346">
    <property type="component" value="Unassembled WGS sequence"/>
</dbReference>
<feature type="signal peptide" evidence="2">
    <location>
        <begin position="1"/>
        <end position="31"/>
    </location>
</feature>
<name>A0A4R0H962_9ACTN</name>
<keyword evidence="2" id="KW-0732">Signal</keyword>
<keyword evidence="1" id="KW-1133">Transmembrane helix</keyword>
<keyword evidence="1" id="KW-0472">Membrane</keyword>
<feature type="transmembrane region" description="Helical" evidence="1">
    <location>
        <begin position="59"/>
        <end position="80"/>
    </location>
</feature>
<evidence type="ECO:0000313" key="4">
    <source>
        <dbReference type="Proteomes" id="UP000292346"/>
    </source>
</evidence>
<organism evidence="3 4">
    <name type="scientific">Kribbella soli</name>
    <dbReference type="NCBI Taxonomy" id="1124743"/>
    <lineage>
        <taxon>Bacteria</taxon>
        <taxon>Bacillati</taxon>
        <taxon>Actinomycetota</taxon>
        <taxon>Actinomycetes</taxon>
        <taxon>Propionibacteriales</taxon>
        <taxon>Kribbellaceae</taxon>
        <taxon>Kribbella</taxon>
    </lineage>
</organism>
<dbReference type="RefSeq" id="WP_131345284.1">
    <property type="nucleotide sequence ID" value="NZ_SJJZ01000004.1"/>
</dbReference>
<dbReference type="EMBL" id="SJJZ01000004">
    <property type="protein sequence ID" value="TCC04219.1"/>
    <property type="molecule type" value="Genomic_DNA"/>
</dbReference>
<evidence type="ECO:0008006" key="5">
    <source>
        <dbReference type="Google" id="ProtNLM"/>
    </source>
</evidence>
<accession>A0A4R0H962</accession>
<evidence type="ECO:0000313" key="3">
    <source>
        <dbReference type="EMBL" id="TCC04219.1"/>
    </source>
</evidence>